<dbReference type="eggNOG" id="ENOG503236G">
    <property type="taxonomic scope" value="Bacteria"/>
</dbReference>
<accession>Q7U729</accession>
<organism evidence="1 2">
    <name type="scientific">Parasynechococcus marenigrum (strain WH8102)</name>
    <dbReference type="NCBI Taxonomy" id="84588"/>
    <lineage>
        <taxon>Bacteria</taxon>
        <taxon>Bacillati</taxon>
        <taxon>Cyanobacteriota</taxon>
        <taxon>Cyanophyceae</taxon>
        <taxon>Synechococcales</taxon>
        <taxon>Prochlorococcaceae</taxon>
        <taxon>Parasynechococcus</taxon>
        <taxon>Parasynechococcus marenigrum</taxon>
    </lineage>
</organism>
<name>Q7U729_PARMW</name>
<evidence type="ECO:0000313" key="2">
    <source>
        <dbReference type="Proteomes" id="UP000001422"/>
    </source>
</evidence>
<dbReference type="EMBL" id="BX569692">
    <property type="protein sequence ID" value="CAE07672.1"/>
    <property type="molecule type" value="Genomic_DNA"/>
</dbReference>
<evidence type="ECO:0000313" key="1">
    <source>
        <dbReference type="EMBL" id="CAE07672.1"/>
    </source>
</evidence>
<dbReference type="KEGG" id="syw:SYNW1157"/>
<reference evidence="1 2" key="1">
    <citation type="journal article" date="2003" name="Nature">
        <title>The genome of a motile marine Synechococcus.</title>
        <authorList>
            <person name="Palenik B."/>
            <person name="Brahamsha B."/>
            <person name="Larimer F."/>
            <person name="Land M."/>
            <person name="Hauser L."/>
            <person name="Chain P."/>
            <person name="Lamerdin J."/>
            <person name="Regala W."/>
            <person name="Allen E.A."/>
            <person name="McCarren J."/>
            <person name="Paulsen I."/>
            <person name="Dufresne A."/>
            <person name="Partensky F."/>
            <person name="Webb E."/>
            <person name="Waterbury J."/>
        </authorList>
    </citation>
    <scope>NUCLEOTIDE SEQUENCE [LARGE SCALE GENOMIC DNA]</scope>
    <source>
        <strain evidence="1 2">WH8102</strain>
    </source>
</reference>
<proteinExistence type="predicted"/>
<sequence>MLFNQNKGFFLTLDETAEPVSLDLPEAAAVEEPAADASVTEQPSLGVAAVKAPAASEATTSEAKAVDEGAAAVAAVQTTAEAIATELAATQAARPVVTMSTYAPANLVAGTGLRARKRRPGAGMKGFMTIAGDLFKS</sequence>
<protein>
    <submittedName>
        <fullName evidence="1">Uncharacterized protein</fullName>
    </submittedName>
</protein>
<dbReference type="Proteomes" id="UP000001422">
    <property type="component" value="Chromosome"/>
</dbReference>
<dbReference type="AlphaFoldDB" id="Q7U729"/>
<keyword evidence="2" id="KW-1185">Reference proteome</keyword>
<dbReference type="HOGENOM" id="CLU_150716_0_0_3"/>
<gene>
    <name evidence="1" type="ordered locus">SYNW1157</name>
</gene>